<evidence type="ECO:0000313" key="2">
    <source>
        <dbReference type="EMBL" id="NJB99874.1"/>
    </source>
</evidence>
<sequence>METTDVNALQGLKVDDIKPKLAALNKEQLEQLRALEEAEGEGKTRSTLVAAIDVRLAALAEGQGADDQGTGEQGGNDQGAQDQGGVEGAPAGGPAAPVFDDVQAALDAERDRIARDAEVQAAALALTDRNVAVERENAVRLFGEACAALGGVDGDVLIDGAELYFSEGESFLAGMSVPIRPAAISGEGGRLIVNEAIDFPLMAPSARIEAVWLHSNGHWAMTRLMQPLVIGGGHEARLPAGHLAFAVN</sequence>
<keyword evidence="3" id="KW-1185">Reference proteome</keyword>
<dbReference type="AlphaFoldDB" id="A0A7X6BE70"/>
<gene>
    <name evidence="2" type="ORF">GGR89_004220</name>
</gene>
<evidence type="ECO:0000313" key="3">
    <source>
        <dbReference type="Proteomes" id="UP000531251"/>
    </source>
</evidence>
<evidence type="ECO:0000256" key="1">
    <source>
        <dbReference type="SAM" id="MobiDB-lite"/>
    </source>
</evidence>
<proteinExistence type="predicted"/>
<protein>
    <submittedName>
        <fullName evidence="2">Uncharacterized protein</fullName>
    </submittedName>
</protein>
<name>A0A7X6BE70_9SPHN</name>
<accession>A0A7X6BE70</accession>
<organism evidence="2 3">
    <name type="scientific">Sphingomonas trueperi</name>
    <dbReference type="NCBI Taxonomy" id="53317"/>
    <lineage>
        <taxon>Bacteria</taxon>
        <taxon>Pseudomonadati</taxon>
        <taxon>Pseudomonadota</taxon>
        <taxon>Alphaproteobacteria</taxon>
        <taxon>Sphingomonadales</taxon>
        <taxon>Sphingomonadaceae</taxon>
        <taxon>Sphingomonas</taxon>
    </lineage>
</organism>
<dbReference type="Proteomes" id="UP000531251">
    <property type="component" value="Unassembled WGS sequence"/>
</dbReference>
<comment type="caution">
    <text evidence="2">The sequence shown here is derived from an EMBL/GenBank/DDBJ whole genome shotgun (WGS) entry which is preliminary data.</text>
</comment>
<dbReference type="EMBL" id="JAATJB010000023">
    <property type="protein sequence ID" value="NJB99874.1"/>
    <property type="molecule type" value="Genomic_DNA"/>
</dbReference>
<dbReference type="RefSeq" id="WP_167713114.1">
    <property type="nucleotide sequence ID" value="NZ_BAAADY010000034.1"/>
</dbReference>
<feature type="region of interest" description="Disordered" evidence="1">
    <location>
        <begin position="64"/>
        <end position="97"/>
    </location>
</feature>
<reference evidence="2 3" key="1">
    <citation type="submission" date="2020-03" db="EMBL/GenBank/DDBJ databases">
        <title>Genomic Encyclopedia of Type Strains, Phase IV (KMG-IV): sequencing the most valuable type-strain genomes for metagenomic binning, comparative biology and taxonomic classification.</title>
        <authorList>
            <person name="Goeker M."/>
        </authorList>
    </citation>
    <scope>NUCLEOTIDE SEQUENCE [LARGE SCALE GENOMIC DNA]</scope>
    <source>
        <strain evidence="2 3">DSM 7225</strain>
    </source>
</reference>